<feature type="compositionally biased region" description="Basic residues" evidence="5">
    <location>
        <begin position="96"/>
        <end position="106"/>
    </location>
</feature>
<dbReference type="AlphaFoldDB" id="A0A6N0HUA7"/>
<evidence type="ECO:0000256" key="1">
    <source>
        <dbReference type="ARBA" id="ARBA00004167"/>
    </source>
</evidence>
<feature type="domain" description="TonB C-terminal" evidence="6">
    <location>
        <begin position="198"/>
        <end position="286"/>
    </location>
</feature>
<dbReference type="Gene3D" id="3.30.1150.10">
    <property type="match status" value="1"/>
</dbReference>
<feature type="region of interest" description="Disordered" evidence="5">
    <location>
        <begin position="52"/>
        <end position="108"/>
    </location>
</feature>
<reference evidence="7 8" key="1">
    <citation type="submission" date="2020-05" db="EMBL/GenBank/DDBJ databases">
        <title>Horizontal transmission and recombination maintain forever young bacterial symbiont genomes.</title>
        <authorList>
            <person name="Russell S.L."/>
            <person name="Pepper-Tunick E."/>
            <person name="Svedberg J."/>
            <person name="Byrne A."/>
            <person name="Ruelas Castillo J."/>
            <person name="Vollmers C."/>
            <person name="Beinart R.A."/>
            <person name="Corbett-Detig R."/>
        </authorList>
    </citation>
    <scope>NUCLEOTIDE SEQUENCE [LARGE SCALE GENOMIC DNA]</scope>
    <source>
        <strain evidence="7">Santa_Monica_outfall</strain>
    </source>
</reference>
<dbReference type="SUPFAM" id="SSF74653">
    <property type="entry name" value="TolA/TonB C-terminal domain"/>
    <property type="match status" value="1"/>
</dbReference>
<keyword evidence="4" id="KW-0472">Membrane</keyword>
<dbReference type="InterPro" id="IPR037682">
    <property type="entry name" value="TonB_C"/>
</dbReference>
<dbReference type="PRINTS" id="PR01217">
    <property type="entry name" value="PRICHEXTENSN"/>
</dbReference>
<feature type="compositionally biased region" description="Basic and acidic residues" evidence="5">
    <location>
        <begin position="60"/>
        <end position="80"/>
    </location>
</feature>
<evidence type="ECO:0000313" key="7">
    <source>
        <dbReference type="EMBL" id="QKQ25761.1"/>
    </source>
</evidence>
<evidence type="ECO:0000313" key="8">
    <source>
        <dbReference type="Proteomes" id="UP000509658"/>
    </source>
</evidence>
<dbReference type="PROSITE" id="PS52015">
    <property type="entry name" value="TONB_CTD"/>
    <property type="match status" value="1"/>
</dbReference>
<dbReference type="InterPro" id="IPR006260">
    <property type="entry name" value="TonB/TolA_C"/>
</dbReference>
<evidence type="ECO:0000259" key="6">
    <source>
        <dbReference type="PROSITE" id="PS52015"/>
    </source>
</evidence>
<organism evidence="7 8">
    <name type="scientific">Candidatus Reidiella endopervernicosa</name>
    <dbReference type="NCBI Taxonomy" id="2738883"/>
    <lineage>
        <taxon>Bacteria</taxon>
        <taxon>Pseudomonadati</taxon>
        <taxon>Pseudomonadota</taxon>
        <taxon>Gammaproteobacteria</taxon>
        <taxon>Candidatus Reidiella</taxon>
    </lineage>
</organism>
<accession>A0A6N0HUA7</accession>
<dbReference type="EMBL" id="CP054491">
    <property type="protein sequence ID" value="QKQ25761.1"/>
    <property type="molecule type" value="Genomic_DNA"/>
</dbReference>
<dbReference type="Pfam" id="PF03544">
    <property type="entry name" value="TonB_C"/>
    <property type="match status" value="1"/>
</dbReference>
<protein>
    <submittedName>
        <fullName evidence="7">TonB family protein</fullName>
    </submittedName>
</protein>
<dbReference type="GO" id="GO:0016020">
    <property type="term" value="C:membrane"/>
    <property type="evidence" value="ECO:0007669"/>
    <property type="project" value="UniProtKB-SubCell"/>
</dbReference>
<evidence type="ECO:0000256" key="2">
    <source>
        <dbReference type="ARBA" id="ARBA00022692"/>
    </source>
</evidence>
<dbReference type="RefSeq" id="WP_174672837.1">
    <property type="nucleotide sequence ID" value="NZ_CP054491.1"/>
</dbReference>
<sequence>MSLRNDTRAFTIMLLISFAAHIAVAVQMPRNPWADLTEKLAPITLKIKLMAPKPAPKPLPKVEKKPPPKPRPKPEVEPPKPKPVAVKPKPVEPPKPKPKPVVKPKPKPMPVVEPEPIVEPEPLKVVETEPVVEPEPVEIVEAEPVEVVEEVPVEVFEPVEVATVVEPVAVAAAEPVVAAPPPASSGPSPEQMASAKADYLARLVKHIESNKFYPSAARRRRIEGAVDVAFQIDQRGEITELSCDGKNRLLHKAACKAIESSRPLPEPPSALGARLPISFSMVYALR</sequence>
<dbReference type="KEGG" id="rev:HUE57_05280"/>
<name>A0A6N0HUA7_9GAMM</name>
<evidence type="ECO:0000256" key="4">
    <source>
        <dbReference type="ARBA" id="ARBA00023136"/>
    </source>
</evidence>
<dbReference type="Proteomes" id="UP000509658">
    <property type="component" value="Chromosome"/>
</dbReference>
<evidence type="ECO:0000256" key="5">
    <source>
        <dbReference type="SAM" id="MobiDB-lite"/>
    </source>
</evidence>
<dbReference type="GO" id="GO:0055085">
    <property type="term" value="P:transmembrane transport"/>
    <property type="evidence" value="ECO:0007669"/>
    <property type="project" value="InterPro"/>
</dbReference>
<keyword evidence="3" id="KW-1133">Transmembrane helix</keyword>
<gene>
    <name evidence="7" type="ORF">HUE57_05280</name>
</gene>
<comment type="subcellular location">
    <subcellularLocation>
        <location evidence="1">Membrane</location>
        <topology evidence="1">Single-pass membrane protein</topology>
    </subcellularLocation>
</comment>
<keyword evidence="8" id="KW-1185">Reference proteome</keyword>
<keyword evidence="2" id="KW-0812">Transmembrane</keyword>
<evidence type="ECO:0000256" key="3">
    <source>
        <dbReference type="ARBA" id="ARBA00022989"/>
    </source>
</evidence>
<proteinExistence type="predicted"/>
<dbReference type="NCBIfam" id="TIGR01352">
    <property type="entry name" value="tonB_Cterm"/>
    <property type="match status" value="1"/>
</dbReference>